<sequence>STFRSTWTRVANGVPLPDFTYIVVQKRHRTRFYRRDVQVNNANPFPGTVISEGAVSPHMFDFYMISHHTPEGTTRPAHYTVVVNESKFSTDELTEMCFRLCCRYARCSKPVSIPSPVYYAHLRCKRAAILFRRATRYTERVDKHAMTIEKKLNRDFTQPKKYPGMHFV</sequence>
<gene>
    <name evidence="2" type="ORF">PMAYCL1PPCAC_32781</name>
</gene>
<proteinExistence type="predicted"/>
<dbReference type="EMBL" id="BTRK01000006">
    <property type="protein sequence ID" value="GMR62586.1"/>
    <property type="molecule type" value="Genomic_DNA"/>
</dbReference>
<evidence type="ECO:0000313" key="3">
    <source>
        <dbReference type="Proteomes" id="UP001328107"/>
    </source>
</evidence>
<dbReference type="AlphaFoldDB" id="A0AAN5DFH8"/>
<evidence type="ECO:0000259" key="1">
    <source>
        <dbReference type="PROSITE" id="PS50822"/>
    </source>
</evidence>
<dbReference type="Gene3D" id="3.30.420.10">
    <property type="entry name" value="Ribonuclease H-like superfamily/Ribonuclease H"/>
    <property type="match status" value="1"/>
</dbReference>
<organism evidence="2 3">
    <name type="scientific">Pristionchus mayeri</name>
    <dbReference type="NCBI Taxonomy" id="1317129"/>
    <lineage>
        <taxon>Eukaryota</taxon>
        <taxon>Metazoa</taxon>
        <taxon>Ecdysozoa</taxon>
        <taxon>Nematoda</taxon>
        <taxon>Chromadorea</taxon>
        <taxon>Rhabditida</taxon>
        <taxon>Rhabditina</taxon>
        <taxon>Diplogasteromorpha</taxon>
        <taxon>Diplogasteroidea</taxon>
        <taxon>Neodiplogasteridae</taxon>
        <taxon>Pristionchus</taxon>
    </lineage>
</organism>
<comment type="caution">
    <text evidence="2">The sequence shown here is derived from an EMBL/GenBank/DDBJ whole genome shotgun (WGS) entry which is preliminary data.</text>
</comment>
<dbReference type="SUPFAM" id="SSF53098">
    <property type="entry name" value="Ribonuclease H-like"/>
    <property type="match status" value="1"/>
</dbReference>
<dbReference type="InterPro" id="IPR012337">
    <property type="entry name" value="RNaseH-like_sf"/>
</dbReference>
<protein>
    <recommendedName>
        <fullName evidence="1">Piwi domain-containing protein</fullName>
    </recommendedName>
</protein>
<name>A0AAN5DFH8_9BILA</name>
<dbReference type="PROSITE" id="PS50822">
    <property type="entry name" value="PIWI"/>
    <property type="match status" value="1"/>
</dbReference>
<dbReference type="SMART" id="SM00950">
    <property type="entry name" value="Piwi"/>
    <property type="match status" value="1"/>
</dbReference>
<dbReference type="InterPro" id="IPR003165">
    <property type="entry name" value="Piwi"/>
</dbReference>
<dbReference type="PANTHER" id="PTHR22891">
    <property type="entry name" value="EUKARYOTIC TRANSLATION INITIATION FACTOR 2C"/>
    <property type="match status" value="1"/>
</dbReference>
<dbReference type="Proteomes" id="UP001328107">
    <property type="component" value="Unassembled WGS sequence"/>
</dbReference>
<reference evidence="3" key="1">
    <citation type="submission" date="2022-10" db="EMBL/GenBank/DDBJ databases">
        <title>Genome assembly of Pristionchus species.</title>
        <authorList>
            <person name="Yoshida K."/>
            <person name="Sommer R.J."/>
        </authorList>
    </citation>
    <scope>NUCLEOTIDE SEQUENCE [LARGE SCALE GENOMIC DNA]</scope>
    <source>
        <strain evidence="3">RS5460</strain>
    </source>
</reference>
<dbReference type="GO" id="GO:0003676">
    <property type="term" value="F:nucleic acid binding"/>
    <property type="evidence" value="ECO:0007669"/>
    <property type="project" value="InterPro"/>
</dbReference>
<feature type="domain" description="Piwi" evidence="1">
    <location>
        <begin position="1"/>
        <end position="132"/>
    </location>
</feature>
<accession>A0AAN5DFH8</accession>
<feature type="non-terminal residue" evidence="2">
    <location>
        <position position="1"/>
    </location>
</feature>
<dbReference type="InterPro" id="IPR036397">
    <property type="entry name" value="RNaseH_sf"/>
</dbReference>
<dbReference type="Pfam" id="PF02171">
    <property type="entry name" value="Piwi"/>
    <property type="match status" value="1"/>
</dbReference>
<keyword evidence="3" id="KW-1185">Reference proteome</keyword>
<evidence type="ECO:0000313" key="2">
    <source>
        <dbReference type="EMBL" id="GMR62586.1"/>
    </source>
</evidence>